<dbReference type="GO" id="GO:0030123">
    <property type="term" value="C:AP-3 adaptor complex"/>
    <property type="evidence" value="ECO:0007669"/>
    <property type="project" value="UniProtKB-UniRule"/>
</dbReference>
<evidence type="ECO:0000256" key="5">
    <source>
        <dbReference type="ARBA" id="ARBA00023136"/>
    </source>
</evidence>
<dbReference type="Pfam" id="PF01602">
    <property type="entry name" value="Adaptin_N"/>
    <property type="match status" value="1"/>
</dbReference>
<proteinExistence type="inferred from homology"/>
<comment type="similarity">
    <text evidence="2">Belongs to the adaptor complexes large subunit family.</text>
</comment>
<dbReference type="AlphaFoldDB" id="A0A3M7MDN6"/>
<sequence>MFPAPRLPPLLTLSMTPELPKCMHPATINHYNDAQNLIPPCHCIVGTSFVGGRHGVHQSHIELAGDRYGALSNFLYTSARARIFSTRTVVVRGHAIVSLDVMHPSSFAHWSLSAARDLTLEAARDASNVRRAPTKELPSGQLKKLLDSRSERDVLEGLRRVVTMSYRQPLSQTLPFFSHVIKNVASPSLPVKKLVYIYLLQHAEHEPDTALLSINTIQKSLTDTSPQLRALALRVMSSIRVPVISQIVSLGIKRGSGDMSPYVRRAAALAIPKCYRLDPNTEPQLLDYLSTLLGDKQYFVTGAAVASFLELCPERLDLIHPHYRSLVRKLVDMDEWGQLATLRLMMVYARKCFPRRTKKVRRAAGTNANTKPTQSTKGFYDDSESGSEEEEQEQDMEEIAILDPDLELLLKGCQSLLQSRNAAVVIAVARTYLYLGTPEYMAQAVGPLISLLRSAVDIQHIALYNIVQVCLTHPEPFVKYYTHFLVRSTDTPHIWQLKLEMLTLIFPYAQLRLQSLILAELSHFSHSGSLDPALVKESVRAIGRCSQSPATSPQTSARCLKLLLKHIGSADTHLVAESLEVIRHLIQRDPNAHRTTVVRLAKHLDAATSPQARASIIWLVGEFSGIDPENNIAADVLRILVKGFADEAEPAKLQIVLLAAKVYVHHLAAHPPPEPRLEEPKPSSSLVDDFQEEHGGFRDEHLESPPQNSESQQEEKPHIIEALYNYVLLLVRYDTSYDLRDRARVYKALLAIPTSTQLASLLLLAPKPVPHIPSPSETRKGYVLGSASLVIGDEGGVGGLRGYDDLPRWVKEGQEPDPALRDEAVSTSSSTYVSAYESAKNMSAAERLDAAAGGSSRATPDSMLSPRALNGVGGDMGVGSAPKALQKEKTLDDWLAEEEEEEEEESGSEEETDEEETEEESEYETDSEEEESEDDGEQDKLIK</sequence>
<evidence type="ECO:0000256" key="6">
    <source>
        <dbReference type="SAM" id="MobiDB-lite"/>
    </source>
</evidence>
<dbReference type="InterPro" id="IPR016024">
    <property type="entry name" value="ARM-type_fold"/>
</dbReference>
<organism evidence="8 9">
    <name type="scientific">Pyrenophora seminiperda CCB06</name>
    <dbReference type="NCBI Taxonomy" id="1302712"/>
    <lineage>
        <taxon>Eukaryota</taxon>
        <taxon>Fungi</taxon>
        <taxon>Dikarya</taxon>
        <taxon>Ascomycota</taxon>
        <taxon>Pezizomycotina</taxon>
        <taxon>Dothideomycetes</taxon>
        <taxon>Pleosporomycetidae</taxon>
        <taxon>Pleosporales</taxon>
        <taxon>Pleosporineae</taxon>
        <taxon>Pleosporaceae</taxon>
        <taxon>Pyrenophora</taxon>
    </lineage>
</organism>
<protein>
    <submittedName>
        <fullName evidence="8">Ap-3 adaptor complex subunit beta</fullName>
    </submittedName>
</protein>
<evidence type="ECO:0000256" key="3">
    <source>
        <dbReference type="ARBA" id="ARBA00022448"/>
    </source>
</evidence>
<dbReference type="SUPFAM" id="SSF48371">
    <property type="entry name" value="ARM repeat"/>
    <property type="match status" value="1"/>
</dbReference>
<evidence type="ECO:0000313" key="8">
    <source>
        <dbReference type="EMBL" id="RMZ72615.1"/>
    </source>
</evidence>
<reference evidence="8 9" key="1">
    <citation type="journal article" date="2014" name="PLoS ONE">
        <title>De novo Genome Assembly of the Fungal Plant Pathogen Pyrenophora semeniperda.</title>
        <authorList>
            <person name="Soliai M.M."/>
            <person name="Meyer S.E."/>
            <person name="Udall J.A."/>
            <person name="Elzinga D.E."/>
            <person name="Hermansen R.A."/>
            <person name="Bodily P.M."/>
            <person name="Hart A.A."/>
            <person name="Coleman C.E."/>
        </authorList>
    </citation>
    <scope>NUCLEOTIDE SEQUENCE [LARGE SCALE GENOMIC DNA]</scope>
    <source>
        <strain evidence="8 9">CCB06</strain>
        <tissue evidence="8">Mycelium</tissue>
    </source>
</reference>
<comment type="subcellular location">
    <subcellularLocation>
        <location evidence="1">Endomembrane system</location>
    </subcellularLocation>
</comment>
<keyword evidence="5" id="KW-0472">Membrane</keyword>
<keyword evidence="3" id="KW-0813">Transport</keyword>
<name>A0A3M7MDN6_9PLEO</name>
<feature type="domain" description="Clathrin/coatomer adaptor adaptin-like N-terminal" evidence="7">
    <location>
        <begin position="141"/>
        <end position="750"/>
    </location>
</feature>
<dbReference type="InterPro" id="IPR026739">
    <property type="entry name" value="AP_beta"/>
</dbReference>
<dbReference type="Gene3D" id="1.25.10.10">
    <property type="entry name" value="Leucine-rich Repeat Variant"/>
    <property type="match status" value="1"/>
</dbReference>
<dbReference type="GO" id="GO:0016192">
    <property type="term" value="P:vesicle-mediated transport"/>
    <property type="evidence" value="ECO:0007669"/>
    <property type="project" value="InterPro"/>
</dbReference>
<dbReference type="GO" id="GO:0012505">
    <property type="term" value="C:endomembrane system"/>
    <property type="evidence" value="ECO:0007669"/>
    <property type="project" value="UniProtKB-SubCell"/>
</dbReference>
<gene>
    <name evidence="8" type="ORF">GMOD_00007625</name>
</gene>
<dbReference type="GO" id="GO:0006886">
    <property type="term" value="P:intracellular protein transport"/>
    <property type="evidence" value="ECO:0007669"/>
    <property type="project" value="InterPro"/>
</dbReference>
<feature type="region of interest" description="Disordered" evidence="6">
    <location>
        <begin position="359"/>
        <end position="396"/>
    </location>
</feature>
<dbReference type="EMBL" id="KE747833">
    <property type="protein sequence ID" value="RMZ72615.1"/>
    <property type="molecule type" value="Genomic_DNA"/>
</dbReference>
<feature type="compositionally biased region" description="Acidic residues" evidence="6">
    <location>
        <begin position="381"/>
        <end position="396"/>
    </location>
</feature>
<feature type="compositionally biased region" description="Polar residues" evidence="6">
    <location>
        <begin position="366"/>
        <end position="377"/>
    </location>
</feature>
<feature type="region of interest" description="Disordered" evidence="6">
    <location>
        <begin position="851"/>
        <end position="943"/>
    </location>
</feature>
<evidence type="ECO:0000256" key="2">
    <source>
        <dbReference type="ARBA" id="ARBA00006613"/>
    </source>
</evidence>
<dbReference type="Proteomes" id="UP000265663">
    <property type="component" value="Unassembled WGS sequence"/>
</dbReference>
<dbReference type="InterPro" id="IPR011989">
    <property type="entry name" value="ARM-like"/>
</dbReference>
<evidence type="ECO:0000256" key="4">
    <source>
        <dbReference type="ARBA" id="ARBA00022927"/>
    </source>
</evidence>
<evidence type="ECO:0000259" key="7">
    <source>
        <dbReference type="Pfam" id="PF01602"/>
    </source>
</evidence>
<accession>A0A3M7MDN6</accession>
<keyword evidence="4" id="KW-0653">Protein transport</keyword>
<evidence type="ECO:0000313" key="9">
    <source>
        <dbReference type="Proteomes" id="UP000265663"/>
    </source>
</evidence>
<dbReference type="PANTHER" id="PTHR11134">
    <property type="entry name" value="ADAPTOR COMPLEX SUBUNIT BETA FAMILY MEMBER"/>
    <property type="match status" value="1"/>
</dbReference>
<dbReference type="OrthoDB" id="10254310at2759"/>
<evidence type="ECO:0000256" key="1">
    <source>
        <dbReference type="ARBA" id="ARBA00004308"/>
    </source>
</evidence>
<keyword evidence="9" id="KW-1185">Reference proteome</keyword>
<feature type="compositionally biased region" description="Acidic residues" evidence="6">
    <location>
        <begin position="894"/>
        <end position="937"/>
    </location>
</feature>
<dbReference type="InterPro" id="IPR002553">
    <property type="entry name" value="Clathrin/coatomer_adapt-like_N"/>
</dbReference>